<evidence type="ECO:0000256" key="2">
    <source>
        <dbReference type="ARBA" id="ARBA00022692"/>
    </source>
</evidence>
<dbReference type="Pfam" id="PF10337">
    <property type="entry name" value="ArAE_2_N"/>
    <property type="match status" value="1"/>
</dbReference>
<feature type="domain" description="Putative ER transporter 6TM N-terminal" evidence="9">
    <location>
        <begin position="3"/>
        <end position="372"/>
    </location>
</feature>
<feature type="compositionally biased region" description="Basic and acidic residues" evidence="5">
    <location>
        <begin position="273"/>
        <end position="299"/>
    </location>
</feature>
<evidence type="ECO:0000256" key="1">
    <source>
        <dbReference type="ARBA" id="ARBA00004141"/>
    </source>
</evidence>
<dbReference type="Pfam" id="PF10334">
    <property type="entry name" value="BRE4"/>
    <property type="match status" value="1"/>
</dbReference>
<evidence type="ECO:0000259" key="9">
    <source>
        <dbReference type="Pfam" id="PF10337"/>
    </source>
</evidence>
<dbReference type="Pfam" id="PF13515">
    <property type="entry name" value="FUSC_2"/>
    <property type="match status" value="1"/>
</dbReference>
<organism evidence="11 12">
    <name type="scientific">Clathrus columnatus</name>
    <dbReference type="NCBI Taxonomy" id="1419009"/>
    <lineage>
        <taxon>Eukaryota</taxon>
        <taxon>Fungi</taxon>
        <taxon>Dikarya</taxon>
        <taxon>Basidiomycota</taxon>
        <taxon>Agaricomycotina</taxon>
        <taxon>Agaricomycetes</taxon>
        <taxon>Phallomycetidae</taxon>
        <taxon>Phallales</taxon>
        <taxon>Clathraceae</taxon>
        <taxon>Clathrus</taxon>
    </lineage>
</organism>
<feature type="transmembrane region" description="Helical" evidence="6">
    <location>
        <begin position="118"/>
        <end position="142"/>
    </location>
</feature>
<evidence type="ECO:0000259" key="10">
    <source>
        <dbReference type="Pfam" id="PF13515"/>
    </source>
</evidence>
<accession>A0AAV5AM20</accession>
<feature type="transmembrane region" description="Helical" evidence="6">
    <location>
        <begin position="91"/>
        <end position="112"/>
    </location>
</feature>
<feature type="domain" description="Integral membrane bound transporter" evidence="10">
    <location>
        <begin position="553"/>
        <end position="686"/>
    </location>
</feature>
<keyword evidence="2 6" id="KW-0812">Transmembrane</keyword>
<keyword evidence="4 6" id="KW-0472">Membrane</keyword>
<comment type="subcellular location">
    <subcellularLocation>
        <location evidence="1">Membrane</location>
        <topology evidence="1">Multi-pass membrane protein</topology>
    </subcellularLocation>
</comment>
<dbReference type="GO" id="GO:0016020">
    <property type="term" value="C:membrane"/>
    <property type="evidence" value="ECO:0007669"/>
    <property type="project" value="UniProtKB-SubCell"/>
</dbReference>
<name>A0AAV5AM20_9AGAM</name>
<evidence type="ECO:0000256" key="5">
    <source>
        <dbReference type="SAM" id="MobiDB-lite"/>
    </source>
</evidence>
<keyword evidence="7" id="KW-0732">Signal</keyword>
<dbReference type="PANTHER" id="PTHR37994">
    <property type="entry name" value="ARAE_2_N DOMAIN-CONTAINING PROTEIN-RELATED"/>
    <property type="match status" value="1"/>
</dbReference>
<feature type="domain" description="DUF2421" evidence="8">
    <location>
        <begin position="692"/>
        <end position="900"/>
    </location>
</feature>
<feature type="region of interest" description="Disordered" evidence="5">
    <location>
        <begin position="273"/>
        <end position="313"/>
    </location>
</feature>
<sequence>MGLLLLGGSIGWAWGCAAMKAALTARSKVLLLSQIEKVNRTTSSSANPDAAFQIEIFRGEFLDVGSSVVFGVFLAVGAFCFAVVRGTSPRLASFSIIGSIFLNIMCSFGPLFPAANYTLAQSFITSLAASMAISSVTIILVFPETLNYVALKGIIGLLTTIKRLLEIQEKVLKTKTSDELREGSLLGSQIQGMLGGVFAGMEKCEDSEFLVLFLTIRLTSFSCSLVVSSNAKMLSLEFSYGRFKGEDLRSLNEPLIVLVARISGLQNLSRLAVGEHESTMQRPPRSKDKDKDDKWDERISSPNPLAETPSDPDSFILRHMKSLKDDTVHQEEIFPLVYAATADLRQSCISSLSAIINTLELVNNYRWSKAPSSDPDLNIKINELQACAEEFKAVRRLSVLEPFNRFVVPSHSLSNETSRKMLFIAFTYEANLIWLVDSVLELLDIISELASRHPSSRLWAPKGLRSLWKIIIMDKGDIDVSEDNDYHIDPVIVERQNLKCRHDPDSEPPENMFQRIGDVVYKSYNWCTTPRAIFAFKYAFITVALWLPSVFKNSALTNYSNRGIWAILTAQTTLEPFIADQIFSFIARFAATTAGVVTGLVGWYIGSGNGPGNPYGIAIVMAVLLIPIMFWRLFTSSLIPAIMYGVTVLLRTSLRHLILVVNTGVGWPLAWRRWLLVVIGLGASAVVLFIPPKSARTAVRYANASIIFELSRLYGLLISEWIIAEEHEQHHEKMSDESQYGKWPAKFRRDFTKVGAKIQLLKLRTNVARWEGSFRGRWPAKEYKRLNTVESEMLSYLAQLAGAVYHLDSIADVMSVFSLVSRSLRTGEPVQETLPKNLLDRVLYHHSRRHQEGPNIDAEEQWEHIHSVDFLAYATGVTAVYKILTLLDELHFIIIKLCGEVPLRGFAEWKTMHELRNLQ</sequence>
<dbReference type="Proteomes" id="UP001050691">
    <property type="component" value="Unassembled WGS sequence"/>
</dbReference>
<feature type="transmembrane region" description="Helical" evidence="6">
    <location>
        <begin position="64"/>
        <end position="84"/>
    </location>
</feature>
<evidence type="ECO:0000256" key="7">
    <source>
        <dbReference type="SAM" id="SignalP"/>
    </source>
</evidence>
<dbReference type="InterPro" id="IPR018823">
    <property type="entry name" value="ArAE_2_N"/>
</dbReference>
<protein>
    <recommendedName>
        <fullName evidence="13">DUF2421 domain-containing protein</fullName>
    </recommendedName>
</protein>
<evidence type="ECO:0000259" key="8">
    <source>
        <dbReference type="Pfam" id="PF10334"/>
    </source>
</evidence>
<feature type="transmembrane region" description="Helical" evidence="6">
    <location>
        <begin position="585"/>
        <end position="605"/>
    </location>
</feature>
<dbReference type="AlphaFoldDB" id="A0AAV5AM20"/>
<evidence type="ECO:0000256" key="3">
    <source>
        <dbReference type="ARBA" id="ARBA00022989"/>
    </source>
</evidence>
<dbReference type="InterPro" id="IPR049453">
    <property type="entry name" value="Memb_transporter_dom"/>
</dbReference>
<evidence type="ECO:0000256" key="4">
    <source>
        <dbReference type="ARBA" id="ARBA00023136"/>
    </source>
</evidence>
<gene>
    <name evidence="11" type="ORF">Clacol_008167</name>
</gene>
<reference evidence="11" key="1">
    <citation type="submission" date="2021-10" db="EMBL/GenBank/DDBJ databases">
        <title>De novo Genome Assembly of Clathrus columnatus (Basidiomycota, Fungi) Using Illumina and Nanopore Sequence Data.</title>
        <authorList>
            <person name="Ogiso-Tanaka E."/>
            <person name="Itagaki H."/>
            <person name="Hosoya T."/>
            <person name="Hosaka K."/>
        </authorList>
    </citation>
    <scope>NUCLEOTIDE SEQUENCE</scope>
    <source>
        <strain evidence="11">MO-923</strain>
    </source>
</reference>
<dbReference type="InterPro" id="IPR018820">
    <property type="entry name" value="BRE4-related_DUF2421"/>
</dbReference>
<evidence type="ECO:0000313" key="11">
    <source>
        <dbReference type="EMBL" id="GJJ13910.1"/>
    </source>
</evidence>
<evidence type="ECO:0000256" key="6">
    <source>
        <dbReference type="SAM" id="Phobius"/>
    </source>
</evidence>
<proteinExistence type="predicted"/>
<feature type="transmembrane region" description="Helical" evidence="6">
    <location>
        <begin position="617"/>
        <end position="634"/>
    </location>
</feature>
<dbReference type="EMBL" id="BPWL01000009">
    <property type="protein sequence ID" value="GJJ13910.1"/>
    <property type="molecule type" value="Genomic_DNA"/>
</dbReference>
<comment type="caution">
    <text evidence="11">The sequence shown here is derived from an EMBL/GenBank/DDBJ whole genome shotgun (WGS) entry which is preliminary data.</text>
</comment>
<feature type="signal peptide" evidence="7">
    <location>
        <begin position="1"/>
        <end position="18"/>
    </location>
</feature>
<keyword evidence="3 6" id="KW-1133">Transmembrane helix</keyword>
<feature type="chain" id="PRO_5043383124" description="DUF2421 domain-containing protein" evidence="7">
    <location>
        <begin position="19"/>
        <end position="919"/>
    </location>
</feature>
<dbReference type="PANTHER" id="PTHR37994:SF3">
    <property type="entry name" value="ER TRANSPORTER 6TM N-TERMINAL DOMAIN-CONTAINING PROTEIN"/>
    <property type="match status" value="1"/>
</dbReference>
<evidence type="ECO:0008006" key="13">
    <source>
        <dbReference type="Google" id="ProtNLM"/>
    </source>
</evidence>
<feature type="transmembrane region" description="Helical" evidence="6">
    <location>
        <begin position="673"/>
        <end position="690"/>
    </location>
</feature>
<keyword evidence="12" id="KW-1185">Reference proteome</keyword>
<evidence type="ECO:0000313" key="12">
    <source>
        <dbReference type="Proteomes" id="UP001050691"/>
    </source>
</evidence>